<gene>
    <name evidence="7" type="ORF">CLMAG_50250</name>
</gene>
<feature type="transmembrane region" description="Helical" evidence="6">
    <location>
        <begin position="263"/>
        <end position="282"/>
    </location>
</feature>
<dbReference type="EMBL" id="LWAE01000008">
    <property type="protein sequence ID" value="KZL89534.1"/>
    <property type="molecule type" value="Genomic_DNA"/>
</dbReference>
<dbReference type="Proteomes" id="UP000076603">
    <property type="component" value="Unassembled WGS sequence"/>
</dbReference>
<feature type="transmembrane region" description="Helical" evidence="6">
    <location>
        <begin position="35"/>
        <end position="56"/>
    </location>
</feature>
<evidence type="ECO:0000256" key="3">
    <source>
        <dbReference type="ARBA" id="ARBA00022692"/>
    </source>
</evidence>
<keyword evidence="5 6" id="KW-0472">Membrane</keyword>
<evidence type="ECO:0000313" key="8">
    <source>
        <dbReference type="Proteomes" id="UP000076603"/>
    </source>
</evidence>
<keyword evidence="8" id="KW-1185">Reference proteome</keyword>
<organism evidence="7 8">
    <name type="scientific">Clostridium magnum DSM 2767</name>
    <dbReference type="NCBI Taxonomy" id="1121326"/>
    <lineage>
        <taxon>Bacteria</taxon>
        <taxon>Bacillati</taxon>
        <taxon>Bacillota</taxon>
        <taxon>Clostridia</taxon>
        <taxon>Eubacteriales</taxon>
        <taxon>Clostridiaceae</taxon>
        <taxon>Clostridium</taxon>
    </lineage>
</organism>
<evidence type="ECO:0000313" key="7">
    <source>
        <dbReference type="EMBL" id="KZL89534.1"/>
    </source>
</evidence>
<dbReference type="GO" id="GO:0022857">
    <property type="term" value="F:transmembrane transporter activity"/>
    <property type="evidence" value="ECO:0007669"/>
    <property type="project" value="InterPro"/>
</dbReference>
<dbReference type="PANTHER" id="PTHR43124">
    <property type="entry name" value="PURINE EFFLUX PUMP PBUE"/>
    <property type="match status" value="1"/>
</dbReference>
<feature type="transmembrane region" description="Helical" evidence="6">
    <location>
        <begin position="165"/>
        <end position="185"/>
    </location>
</feature>
<dbReference type="AlphaFoldDB" id="A0A162R791"/>
<keyword evidence="2" id="KW-1003">Cell membrane</keyword>
<proteinExistence type="predicted"/>
<evidence type="ECO:0000256" key="5">
    <source>
        <dbReference type="ARBA" id="ARBA00023136"/>
    </source>
</evidence>
<dbReference type="InterPro" id="IPR011701">
    <property type="entry name" value="MFS"/>
</dbReference>
<dbReference type="GO" id="GO:0005886">
    <property type="term" value="C:plasma membrane"/>
    <property type="evidence" value="ECO:0007669"/>
    <property type="project" value="UniProtKB-SubCell"/>
</dbReference>
<name>A0A162R791_9CLOT</name>
<feature type="transmembrane region" description="Helical" evidence="6">
    <location>
        <begin position="102"/>
        <end position="119"/>
    </location>
</feature>
<sequence>MEPKVVNNNYDTVSGKKMNRPLGKLWRSFKTDRDFSLFLIVGLFAGVASGINSTVFNNFLNDVYNLSASARGIVEFPRELPGALIVVILAIISFLGDIRMSIVAMLLAALGMVGLGIFSPTFSSMLIWMMVLSLGTHIFMPLSAGIGMTLSKKENFGARLGRYNAYNLIATIIGYAIVGVGFKYFRLTYKIVFIIAAVSYVFAAVFLGLMNPRKPEVKKVKFVFRKKYTLYYILSVINGARKQIFLTFAPWVLIQIYHVDPPTFAILGLIVSLLSIFTRTIVGNAIDIKGERFVLSLEAIVLIVICLGYSFAADIAPTGVAIVIISACYIIDNSMSVVEMARSTYVKKIAVDPEDVTPTLSAGTSFDHVIAMTIPFLGGILWLTMGYKYVFLVAAFIALINLFLTMKIKVD</sequence>
<evidence type="ECO:0000256" key="6">
    <source>
        <dbReference type="SAM" id="Phobius"/>
    </source>
</evidence>
<keyword evidence="3 6" id="KW-0812">Transmembrane</keyword>
<evidence type="ECO:0000256" key="2">
    <source>
        <dbReference type="ARBA" id="ARBA00022475"/>
    </source>
</evidence>
<keyword evidence="4 6" id="KW-1133">Transmembrane helix</keyword>
<evidence type="ECO:0000256" key="1">
    <source>
        <dbReference type="ARBA" id="ARBA00004651"/>
    </source>
</evidence>
<feature type="transmembrane region" description="Helical" evidence="6">
    <location>
        <begin position="76"/>
        <end position="95"/>
    </location>
</feature>
<feature type="transmembrane region" description="Helical" evidence="6">
    <location>
        <begin position="318"/>
        <end position="338"/>
    </location>
</feature>
<dbReference type="SUPFAM" id="SSF103473">
    <property type="entry name" value="MFS general substrate transporter"/>
    <property type="match status" value="1"/>
</dbReference>
<reference evidence="7 8" key="1">
    <citation type="submission" date="2016-04" db="EMBL/GenBank/DDBJ databases">
        <title>Genome sequence of Clostridium magnum DSM 2767.</title>
        <authorList>
            <person name="Poehlein A."/>
            <person name="Uhlig R."/>
            <person name="Fischer R."/>
            <person name="Bahl H."/>
            <person name="Daniel R."/>
        </authorList>
    </citation>
    <scope>NUCLEOTIDE SEQUENCE [LARGE SCALE GENOMIC DNA]</scope>
    <source>
        <strain evidence="7 8">DSM 2767</strain>
    </source>
</reference>
<dbReference type="PATRIC" id="fig|1121326.3.peg.5089"/>
<feature type="transmembrane region" description="Helical" evidence="6">
    <location>
        <begin position="230"/>
        <end position="257"/>
    </location>
</feature>
<dbReference type="Gene3D" id="1.20.1250.20">
    <property type="entry name" value="MFS general substrate transporter like domains"/>
    <property type="match status" value="2"/>
</dbReference>
<comment type="caution">
    <text evidence="7">The sequence shown here is derived from an EMBL/GenBank/DDBJ whole genome shotgun (WGS) entry which is preliminary data.</text>
</comment>
<feature type="transmembrane region" description="Helical" evidence="6">
    <location>
        <begin position="389"/>
        <end position="406"/>
    </location>
</feature>
<dbReference type="OrthoDB" id="9774288at2"/>
<dbReference type="RefSeq" id="WP_066628585.1">
    <property type="nucleotide sequence ID" value="NZ_FQXL01000007.1"/>
</dbReference>
<dbReference type="InterPro" id="IPR050189">
    <property type="entry name" value="MFS_Efflux_Transporters"/>
</dbReference>
<feature type="transmembrane region" description="Helical" evidence="6">
    <location>
        <begin position="191"/>
        <end position="209"/>
    </location>
</feature>
<evidence type="ECO:0000256" key="4">
    <source>
        <dbReference type="ARBA" id="ARBA00022989"/>
    </source>
</evidence>
<comment type="subcellular location">
    <subcellularLocation>
        <location evidence="1">Cell membrane</location>
        <topology evidence="1">Multi-pass membrane protein</topology>
    </subcellularLocation>
</comment>
<feature type="transmembrane region" description="Helical" evidence="6">
    <location>
        <begin position="125"/>
        <end position="144"/>
    </location>
</feature>
<protein>
    <submittedName>
        <fullName evidence="7">Major facilitator superfamily protein</fullName>
    </submittedName>
</protein>
<dbReference type="PANTHER" id="PTHR43124:SF3">
    <property type="entry name" value="CHLORAMPHENICOL EFFLUX PUMP RV0191"/>
    <property type="match status" value="1"/>
</dbReference>
<feature type="transmembrane region" description="Helical" evidence="6">
    <location>
        <begin position="294"/>
        <end position="312"/>
    </location>
</feature>
<dbReference type="Pfam" id="PF07690">
    <property type="entry name" value="MFS_1"/>
    <property type="match status" value="1"/>
</dbReference>
<accession>A0A162R791</accession>
<dbReference type="InterPro" id="IPR036259">
    <property type="entry name" value="MFS_trans_sf"/>
</dbReference>
<dbReference type="STRING" id="1121326.CLMAG_50250"/>